<dbReference type="SMART" id="SM00231">
    <property type="entry name" value="FA58C"/>
    <property type="match status" value="1"/>
</dbReference>
<reference evidence="3" key="2">
    <citation type="submission" date="2025-09" db="UniProtKB">
        <authorList>
            <consortium name="Ensembl"/>
        </authorList>
    </citation>
    <scope>IDENTIFICATION</scope>
</reference>
<dbReference type="PROSITE" id="PS01286">
    <property type="entry name" value="FA58C_2"/>
    <property type="match status" value="1"/>
</dbReference>
<dbReference type="Ensembl" id="ENSNNAT00000005136.1">
    <property type="protein sequence ID" value="ENSNNAP00000004914.1"/>
    <property type="gene ID" value="ENSNNAG00000003298.1"/>
</dbReference>
<dbReference type="PROSITE" id="PS01285">
    <property type="entry name" value="FA58C_1"/>
    <property type="match status" value="1"/>
</dbReference>
<name>A0A8C6VM05_NAJNA</name>
<dbReference type="OrthoDB" id="2121828at2759"/>
<evidence type="ECO:0000259" key="2">
    <source>
        <dbReference type="PROSITE" id="PS50022"/>
    </source>
</evidence>
<dbReference type="InterPro" id="IPR000421">
    <property type="entry name" value="FA58C"/>
</dbReference>
<evidence type="ECO:0000313" key="4">
    <source>
        <dbReference type="Proteomes" id="UP000694559"/>
    </source>
</evidence>
<keyword evidence="4" id="KW-1185">Reference proteome</keyword>
<dbReference type="AlphaFoldDB" id="A0A8C6VM05"/>
<feature type="domain" description="F5/8 type C" evidence="2">
    <location>
        <begin position="54"/>
        <end position="201"/>
    </location>
</feature>
<dbReference type="Proteomes" id="UP000694559">
    <property type="component" value="Unplaced"/>
</dbReference>
<dbReference type="GO" id="GO:0038023">
    <property type="term" value="F:signaling receptor activity"/>
    <property type="evidence" value="ECO:0007669"/>
    <property type="project" value="TreeGrafter"/>
</dbReference>
<dbReference type="SUPFAM" id="SSF49785">
    <property type="entry name" value="Galactose-binding domain-like"/>
    <property type="match status" value="2"/>
</dbReference>
<feature type="domain" description="F5/8 type C" evidence="2">
    <location>
        <begin position="1"/>
        <end position="49"/>
    </location>
</feature>
<dbReference type="InterPro" id="IPR050633">
    <property type="entry name" value="Neuropilin_MCO_CoagFactor"/>
</dbReference>
<dbReference type="FunFam" id="2.60.120.260:FF:000002">
    <property type="entry name" value="Coagulation factor VIII"/>
    <property type="match status" value="1"/>
</dbReference>
<dbReference type="InterPro" id="IPR008979">
    <property type="entry name" value="Galactose-bd-like_sf"/>
</dbReference>
<organism evidence="3 4">
    <name type="scientific">Naja naja</name>
    <name type="common">Indian cobra</name>
    <dbReference type="NCBI Taxonomy" id="35670"/>
    <lineage>
        <taxon>Eukaryota</taxon>
        <taxon>Metazoa</taxon>
        <taxon>Chordata</taxon>
        <taxon>Craniata</taxon>
        <taxon>Vertebrata</taxon>
        <taxon>Euteleostomi</taxon>
        <taxon>Lepidosauria</taxon>
        <taxon>Squamata</taxon>
        <taxon>Bifurcata</taxon>
        <taxon>Unidentata</taxon>
        <taxon>Episquamata</taxon>
        <taxon>Toxicofera</taxon>
        <taxon>Serpentes</taxon>
        <taxon>Colubroidea</taxon>
        <taxon>Elapidae</taxon>
        <taxon>Elapinae</taxon>
        <taxon>Naja</taxon>
    </lineage>
</organism>
<dbReference type="GO" id="GO:0005886">
    <property type="term" value="C:plasma membrane"/>
    <property type="evidence" value="ECO:0007669"/>
    <property type="project" value="TreeGrafter"/>
</dbReference>
<accession>A0A8C6VM05</accession>
<proteinExistence type="predicted"/>
<dbReference type="GeneTree" id="ENSGT00940000158556"/>
<dbReference type="OMA" id="NINTDGH"/>
<evidence type="ECO:0000313" key="3">
    <source>
        <dbReference type="Ensembl" id="ENSNNAP00000004914.1"/>
    </source>
</evidence>
<dbReference type="PANTHER" id="PTHR46806">
    <property type="entry name" value="F5/8 TYPE C DOMAIN-CONTAINING PROTEIN"/>
    <property type="match status" value="1"/>
</dbReference>
<dbReference type="PANTHER" id="PTHR46806:SF10">
    <property type="entry name" value="COAGULATION FACTOR V"/>
    <property type="match status" value="1"/>
</dbReference>
<evidence type="ECO:0000256" key="1">
    <source>
        <dbReference type="ARBA" id="ARBA00023157"/>
    </source>
</evidence>
<sequence>YHKQHFEGNSDGTKVKENHIDPPIIARYIRLHPTKFYNRPTFRIELLGCEVEGCSVPLGMESGAIKNSEITGSSYKKTWWSSWEPSLARLNLKGRTNAWQPKVNNKDQWLQIDLQHLTKITSIITQGATSMSTAMYVKTFSIHYTDENSTWKPYLDVFTGNINTDGHVKNFFKPPILSRFIRIIPKTWNQYIALRIELFGCDQLYNE</sequence>
<protein>
    <recommendedName>
        <fullName evidence="2">F5/8 type C domain-containing protein</fullName>
    </recommendedName>
</protein>
<dbReference type="PROSITE" id="PS50022">
    <property type="entry name" value="FA58C_3"/>
    <property type="match status" value="2"/>
</dbReference>
<reference evidence="3" key="1">
    <citation type="submission" date="2025-08" db="UniProtKB">
        <authorList>
            <consortium name="Ensembl"/>
        </authorList>
    </citation>
    <scope>IDENTIFICATION</scope>
</reference>
<dbReference type="CDD" id="cd00057">
    <property type="entry name" value="FA58C"/>
    <property type="match status" value="1"/>
</dbReference>
<dbReference type="Pfam" id="PF00754">
    <property type="entry name" value="F5_F8_type_C"/>
    <property type="match status" value="1"/>
</dbReference>
<dbReference type="Gene3D" id="2.60.120.260">
    <property type="entry name" value="Galactose-binding domain-like"/>
    <property type="match status" value="2"/>
</dbReference>
<keyword evidence="1" id="KW-1015">Disulfide bond</keyword>